<dbReference type="EMBL" id="CP041345">
    <property type="protein sequence ID" value="QKG80172.1"/>
    <property type="molecule type" value="Genomic_DNA"/>
</dbReference>
<protein>
    <submittedName>
        <fullName evidence="4">Gliding motility-associated ABC transporter substrate-binding protein GldG</fullName>
    </submittedName>
</protein>
<feature type="transmembrane region" description="Helical" evidence="1">
    <location>
        <begin position="539"/>
        <end position="561"/>
    </location>
</feature>
<feature type="domain" description="DUF7088" evidence="3">
    <location>
        <begin position="40"/>
        <end position="149"/>
    </location>
</feature>
<proteinExistence type="predicted"/>
<dbReference type="Proteomes" id="UP000500961">
    <property type="component" value="Chromosome"/>
</dbReference>
<dbReference type="InterPro" id="IPR019863">
    <property type="entry name" value="Motility-assoc_ABC-rel_GldG"/>
</dbReference>
<dbReference type="KEGG" id="ttz:FHG85_07835"/>
<name>A0A7D3XEC7_9BACT</name>
<evidence type="ECO:0000256" key="1">
    <source>
        <dbReference type="SAM" id="Phobius"/>
    </source>
</evidence>
<dbReference type="InterPro" id="IPR019196">
    <property type="entry name" value="ABC_transp_unknown"/>
</dbReference>
<reference evidence="4 5" key="1">
    <citation type="submission" date="2019-07" db="EMBL/GenBank/DDBJ databases">
        <title>Thalassofilum flectens gen. nov., sp. nov., a novel moderate thermophilic anaerobe from a shallow sea hot spring in Kunashir Island (Russia), representing a new family in the order Bacteroidales, and proposal of Thalassofilacea fam. nov.</title>
        <authorList>
            <person name="Kochetkova T.V."/>
            <person name="Podosokorskaya O.A."/>
            <person name="Novikov A."/>
            <person name="Elcheninov A.G."/>
            <person name="Toshchakov S.V."/>
            <person name="Kublanov I.V."/>
        </authorList>
    </citation>
    <scope>NUCLEOTIDE SEQUENCE [LARGE SCALE GENOMIC DNA]</scope>
    <source>
        <strain evidence="4 5">38-H</strain>
    </source>
</reference>
<keyword evidence="1" id="KW-1133">Transmembrane helix</keyword>
<keyword evidence="1" id="KW-0472">Membrane</keyword>
<evidence type="ECO:0000259" key="3">
    <source>
        <dbReference type="Pfam" id="PF23357"/>
    </source>
</evidence>
<dbReference type="Pfam" id="PF09822">
    <property type="entry name" value="ABC_transp_aux"/>
    <property type="match status" value="1"/>
</dbReference>
<dbReference type="AlphaFoldDB" id="A0A7D3XEC7"/>
<evidence type="ECO:0000313" key="4">
    <source>
        <dbReference type="EMBL" id="QKG80172.1"/>
    </source>
</evidence>
<keyword evidence="1" id="KW-0812">Transmembrane</keyword>
<sequence length="573" mass="65010">MSFTVSNRYRSFKSLVTVVLVLVLFNIVSSFLYFRIDLTEDKRYTIQPVTKQILKGLDDIVVIRVYLDGELPTGFVRMRKALAETLNEFKVIAGKKIKYEFVNPYELANDKATDKVFKQLSDKGLNPTNVHVRDKEGAMIQRIIFPGCILVYRGKEMAVNLLKNNPNLSGDENINLSIQNFEYAIIDAIAQVTTSEKQRIAFIQGHDELDEFETGDIERELAQFFEVDRVVINGDPDALKPYKAVIIAGPKEPIPEADKLIIDQYIMNGGRTLWFIDPVKVSIDSLAAGATTLAFVNQLNLDDMLFRYGVRLNPMLVQDLQCAVIPVNTALAGQKPKFVPAPWLYYPLLVPPDNHPITKGLNLIEAKFISPIDTVGMNPKVKKSFLLYTSAESKVIRVPALISLQQISEGIARYEFRNSYIPVVAELQGEFTSNFKNRPLKTILPGRNIDFVEQSKPTKMIVVADADIIRNDIQRRPNGAYVIPLGYDRFTNQTFGNKELVVNMVKYLCDDDGLLQLKSRNVKLRLLNRKKAVAERLKWQVINTVAPSLVLLLLGMGWFFVRRKKYTFGHVKK</sequence>
<feature type="domain" description="ABC-type uncharacterised transport system" evidence="2">
    <location>
        <begin position="197"/>
        <end position="504"/>
    </location>
</feature>
<dbReference type="Pfam" id="PF23357">
    <property type="entry name" value="DUF7088"/>
    <property type="match status" value="1"/>
</dbReference>
<dbReference type="NCBIfam" id="TIGR03521">
    <property type="entry name" value="GldG"/>
    <property type="match status" value="1"/>
</dbReference>
<organism evidence="4 5">
    <name type="scientific">Tenuifilum thalassicum</name>
    <dbReference type="NCBI Taxonomy" id="2590900"/>
    <lineage>
        <taxon>Bacteria</taxon>
        <taxon>Pseudomonadati</taxon>
        <taxon>Bacteroidota</taxon>
        <taxon>Bacteroidia</taxon>
        <taxon>Bacteroidales</taxon>
        <taxon>Tenuifilaceae</taxon>
        <taxon>Tenuifilum</taxon>
    </lineage>
</organism>
<evidence type="ECO:0000313" key="5">
    <source>
        <dbReference type="Proteomes" id="UP000500961"/>
    </source>
</evidence>
<dbReference type="RefSeq" id="WP_173074661.1">
    <property type="nucleotide sequence ID" value="NZ_CP041345.1"/>
</dbReference>
<dbReference type="InterPro" id="IPR055396">
    <property type="entry name" value="DUF7088"/>
</dbReference>
<gene>
    <name evidence="4" type="primary">gldG</name>
    <name evidence="4" type="ORF">FHG85_07835</name>
</gene>
<keyword evidence="5" id="KW-1185">Reference proteome</keyword>
<evidence type="ECO:0000259" key="2">
    <source>
        <dbReference type="Pfam" id="PF09822"/>
    </source>
</evidence>
<accession>A0A7D3XEC7</accession>